<keyword evidence="1" id="KW-0472">Membrane</keyword>
<name>A0A3G3BVR1_9CAUD</name>
<dbReference type="PROSITE" id="PS51257">
    <property type="entry name" value="PROKAR_LIPOPROTEIN"/>
    <property type="match status" value="1"/>
</dbReference>
<dbReference type="Proteomes" id="UP000274199">
    <property type="component" value="Segment"/>
</dbReference>
<gene>
    <name evidence="2" type="ORF">vBBcoS136_00234</name>
</gene>
<protein>
    <submittedName>
        <fullName evidence="2">Uncharacterized protein</fullName>
    </submittedName>
</protein>
<reference evidence="2 3" key="1">
    <citation type="submission" date="2018-09" db="EMBL/GenBank/DDBJ databases">
        <title>Comparative Genomic Analysis of Eight Novel Haloalkaliphilic Bacteriophages from Lake Elmenteita, Kenya.</title>
        <authorList>
            <person name="Akhwale J.K."/>
        </authorList>
    </citation>
    <scope>NUCLEOTIDE SEQUENCE [LARGE SCALE GENOMIC DNA]</scope>
</reference>
<proteinExistence type="predicted"/>
<dbReference type="EMBL" id="MH884508">
    <property type="protein sequence ID" value="AYP68348.1"/>
    <property type="molecule type" value="Genomic_DNA"/>
</dbReference>
<feature type="transmembrane region" description="Helical" evidence="1">
    <location>
        <begin position="6"/>
        <end position="25"/>
    </location>
</feature>
<organism evidence="2 3">
    <name type="scientific">Bacillus phage vB_BcoS-136</name>
    <dbReference type="NCBI Taxonomy" id="2419619"/>
    <lineage>
        <taxon>Viruses</taxon>
        <taxon>Duplodnaviria</taxon>
        <taxon>Heunggongvirae</taxon>
        <taxon>Uroviricota</taxon>
        <taxon>Caudoviricetes</taxon>
        <taxon>Heleneionescovirinae</taxon>
        <taxon>Kenyattavirus</taxon>
        <taxon>Kenyattavirus kv136</taxon>
    </lineage>
</organism>
<keyword evidence="1" id="KW-1133">Transmembrane helix</keyword>
<keyword evidence="3" id="KW-1185">Reference proteome</keyword>
<evidence type="ECO:0000313" key="2">
    <source>
        <dbReference type="EMBL" id="AYP68348.1"/>
    </source>
</evidence>
<evidence type="ECO:0000313" key="3">
    <source>
        <dbReference type="Proteomes" id="UP000274199"/>
    </source>
</evidence>
<keyword evidence="1" id="KW-0812">Transmembrane</keyword>
<accession>A0A3G3BVR1</accession>
<sequence length="43" mass="5034">MRDWVLGIVISSMFISMASCTALMYKYESEVKIKEIEMRVDND</sequence>
<evidence type="ECO:0000256" key="1">
    <source>
        <dbReference type="SAM" id="Phobius"/>
    </source>
</evidence>